<protein>
    <submittedName>
        <fullName evidence="2">Transcriptional regulator</fullName>
    </submittedName>
</protein>
<evidence type="ECO:0000259" key="1">
    <source>
        <dbReference type="PROSITE" id="PS50995"/>
    </source>
</evidence>
<proteinExistence type="predicted"/>
<feature type="domain" description="HTH marR-type" evidence="1">
    <location>
        <begin position="4"/>
        <end position="144"/>
    </location>
</feature>
<organism evidence="2 3">
    <name type="scientific">Herbaspirillum robiniae</name>
    <dbReference type="NCBI Taxonomy" id="2014887"/>
    <lineage>
        <taxon>Bacteria</taxon>
        <taxon>Pseudomonadati</taxon>
        <taxon>Pseudomonadota</taxon>
        <taxon>Betaproteobacteria</taxon>
        <taxon>Burkholderiales</taxon>
        <taxon>Oxalobacteraceae</taxon>
        <taxon>Herbaspirillum</taxon>
    </lineage>
</organism>
<dbReference type="EMBL" id="NJGU01000005">
    <property type="protein sequence ID" value="OWY29117.1"/>
    <property type="molecule type" value="Genomic_DNA"/>
</dbReference>
<dbReference type="GO" id="GO:0006950">
    <property type="term" value="P:response to stress"/>
    <property type="evidence" value="ECO:0007669"/>
    <property type="project" value="TreeGrafter"/>
</dbReference>
<dbReference type="GO" id="GO:0003700">
    <property type="term" value="F:DNA-binding transcription factor activity"/>
    <property type="evidence" value="ECO:0007669"/>
    <property type="project" value="InterPro"/>
</dbReference>
<dbReference type="SMART" id="SM00347">
    <property type="entry name" value="HTH_MARR"/>
    <property type="match status" value="1"/>
</dbReference>
<dbReference type="InterPro" id="IPR036388">
    <property type="entry name" value="WH-like_DNA-bd_sf"/>
</dbReference>
<reference evidence="2 3" key="1">
    <citation type="submission" date="2017-06" db="EMBL/GenBank/DDBJ databases">
        <title>Herbaspirillum phytohormonus sp. nov., isolated from the root nodule of Robinia pseudoacacia in lead-zinc mine.</title>
        <authorList>
            <person name="Fan M."/>
            <person name="Lin Y."/>
        </authorList>
    </citation>
    <scope>NUCLEOTIDE SEQUENCE [LARGE SCALE GENOMIC DNA]</scope>
    <source>
        <strain evidence="2 3">HZ10</strain>
    </source>
</reference>
<name>A0A246WRU2_9BURK</name>
<evidence type="ECO:0000313" key="3">
    <source>
        <dbReference type="Proteomes" id="UP000197596"/>
    </source>
</evidence>
<gene>
    <name evidence="2" type="ORF">CEJ42_09610</name>
</gene>
<dbReference type="Gene3D" id="1.10.10.10">
    <property type="entry name" value="Winged helix-like DNA-binding domain superfamily/Winged helix DNA-binding domain"/>
    <property type="match status" value="1"/>
</dbReference>
<dbReference type="SUPFAM" id="SSF46785">
    <property type="entry name" value="Winged helix' DNA-binding domain"/>
    <property type="match status" value="1"/>
</dbReference>
<dbReference type="PANTHER" id="PTHR33164">
    <property type="entry name" value="TRANSCRIPTIONAL REGULATOR, MARR FAMILY"/>
    <property type="match status" value="1"/>
</dbReference>
<dbReference type="AlphaFoldDB" id="A0A246WRU2"/>
<evidence type="ECO:0000313" key="2">
    <source>
        <dbReference type="EMBL" id="OWY29117.1"/>
    </source>
</evidence>
<dbReference type="Pfam" id="PF01047">
    <property type="entry name" value="MarR"/>
    <property type="match status" value="1"/>
</dbReference>
<accession>A0A246WRU2</accession>
<dbReference type="PROSITE" id="PS50995">
    <property type="entry name" value="HTH_MARR_2"/>
    <property type="match status" value="1"/>
</dbReference>
<dbReference type="Proteomes" id="UP000197596">
    <property type="component" value="Unassembled WGS sequence"/>
</dbReference>
<dbReference type="InterPro" id="IPR039422">
    <property type="entry name" value="MarR/SlyA-like"/>
</dbReference>
<sequence>MSNDICSCSPLRRLTRRMTVIYDHHLQPNELTITQYSLISRIGRSGPVANIELAADMGMDRSTLSRALKPLIGAGWIETVDLPEDSQLDKRSFALQLSKAGRKKLEQARPNWRRAQDEIDRQLGAGLSRELTDMINDAYAKLQEI</sequence>
<dbReference type="InterPro" id="IPR036390">
    <property type="entry name" value="WH_DNA-bd_sf"/>
</dbReference>
<comment type="caution">
    <text evidence="2">The sequence shown here is derived from an EMBL/GenBank/DDBJ whole genome shotgun (WGS) entry which is preliminary data.</text>
</comment>
<dbReference type="InterPro" id="IPR000835">
    <property type="entry name" value="HTH_MarR-typ"/>
</dbReference>
<dbReference type="RefSeq" id="WP_088750812.1">
    <property type="nucleotide sequence ID" value="NZ_CP193789.1"/>
</dbReference>
<dbReference type="PANTHER" id="PTHR33164:SF105">
    <property type="entry name" value="TRANSCRIPTIONAL REPRESSOR PROTEIN-RELATED"/>
    <property type="match status" value="1"/>
</dbReference>